<evidence type="ECO:0000313" key="1">
    <source>
        <dbReference type="EMBL" id="KAJ8894848.1"/>
    </source>
</evidence>
<dbReference type="PANTHER" id="PTHR37984">
    <property type="entry name" value="PROTEIN CBG26694"/>
    <property type="match status" value="1"/>
</dbReference>
<comment type="caution">
    <text evidence="1">The sequence shown here is derived from an EMBL/GenBank/DDBJ whole genome shotgun (WGS) entry which is preliminary data.</text>
</comment>
<dbReference type="InterPro" id="IPR021109">
    <property type="entry name" value="Peptidase_aspartic_dom_sf"/>
</dbReference>
<reference evidence="1 2" key="1">
    <citation type="submission" date="2023-02" db="EMBL/GenBank/DDBJ databases">
        <title>LHISI_Scaffold_Assembly.</title>
        <authorList>
            <person name="Stuart O.P."/>
            <person name="Cleave R."/>
            <person name="Magrath M.J.L."/>
            <person name="Mikheyev A.S."/>
        </authorList>
    </citation>
    <scope>NUCLEOTIDE SEQUENCE [LARGE SCALE GENOMIC DNA]</scope>
    <source>
        <strain evidence="1">Daus_M_001</strain>
        <tissue evidence="1">Leg muscle</tissue>
    </source>
</reference>
<organism evidence="1 2">
    <name type="scientific">Dryococelus australis</name>
    <dbReference type="NCBI Taxonomy" id="614101"/>
    <lineage>
        <taxon>Eukaryota</taxon>
        <taxon>Metazoa</taxon>
        <taxon>Ecdysozoa</taxon>
        <taxon>Arthropoda</taxon>
        <taxon>Hexapoda</taxon>
        <taxon>Insecta</taxon>
        <taxon>Pterygota</taxon>
        <taxon>Neoptera</taxon>
        <taxon>Polyneoptera</taxon>
        <taxon>Phasmatodea</taxon>
        <taxon>Verophasmatodea</taxon>
        <taxon>Anareolatae</taxon>
        <taxon>Phasmatidae</taxon>
        <taxon>Eurycanthinae</taxon>
        <taxon>Dryococelus</taxon>
    </lineage>
</organism>
<dbReference type="EMBL" id="JARBHB010000001">
    <property type="protein sequence ID" value="KAJ8894848.1"/>
    <property type="molecule type" value="Genomic_DNA"/>
</dbReference>
<evidence type="ECO:0000313" key="2">
    <source>
        <dbReference type="Proteomes" id="UP001159363"/>
    </source>
</evidence>
<dbReference type="PANTHER" id="PTHR37984:SF9">
    <property type="entry name" value="INTEGRASE CATALYTIC DOMAIN-CONTAINING PROTEIN"/>
    <property type="match status" value="1"/>
</dbReference>
<accession>A0ABQ9IG23</accession>
<protein>
    <recommendedName>
        <fullName evidence="3">Peptidase A2 domain-containing protein</fullName>
    </recommendedName>
</protein>
<proteinExistence type="predicted"/>
<dbReference type="Proteomes" id="UP001159363">
    <property type="component" value="Chromosome 1"/>
</dbReference>
<dbReference type="SUPFAM" id="SSF50630">
    <property type="entry name" value="Acid proteases"/>
    <property type="match status" value="1"/>
</dbReference>
<dbReference type="Gene3D" id="3.10.10.10">
    <property type="entry name" value="HIV Type 1 Reverse Transcriptase, subunit A, domain 1"/>
    <property type="match status" value="1"/>
</dbReference>
<evidence type="ECO:0008006" key="3">
    <source>
        <dbReference type="Google" id="ProtNLM"/>
    </source>
</evidence>
<dbReference type="InterPro" id="IPR050951">
    <property type="entry name" value="Retrovirus_Pol_polyprotein"/>
</dbReference>
<keyword evidence="2" id="KW-1185">Reference proteome</keyword>
<sequence length="238" mass="26665">MKLRCLPVSVEIGRVRRDKAMCEKVGHYGKCCRSKGIGVQDLGDVKEEDQYYYIGEVAVEVCSDLWYIQLKVQGVKTMFKIATGADMTVIGKDLSGRLGLLVKRTAKKVFGAGKNPIQVEGTARVHVPPLGRPAIRALDIVAVRVAEVRGAVNSHEYYIRLQKQATRYAVVAPKRVALPLREKLNEELDRMLKEEVITPVHSPTEWCAQIVVIPEKMALLDYVLTTHSSTDIPKRERL</sequence>
<gene>
    <name evidence="1" type="ORF">PR048_000155</name>
</gene>
<name>A0ABQ9IG23_9NEOP</name>